<feature type="transmembrane region" description="Helical" evidence="1">
    <location>
        <begin position="39"/>
        <end position="59"/>
    </location>
</feature>
<evidence type="ECO:0000313" key="3">
    <source>
        <dbReference type="EMBL" id="PWK56394.1"/>
    </source>
</evidence>
<protein>
    <submittedName>
        <fullName evidence="3">Regulatory LuxR family protein</fullName>
    </submittedName>
</protein>
<dbReference type="InterPro" id="IPR000792">
    <property type="entry name" value="Tscrpt_reg_LuxR_C"/>
</dbReference>
<dbReference type="PRINTS" id="PR00038">
    <property type="entry name" value="HTHLUXR"/>
</dbReference>
<sequence length="165" mass="17773">MATRNWGLVLLMAVQGICAVFFIVDVFADIAAEGGMSHLTVHMAVETLATLTLIAAMVLEARFFVSLLRHEVALEQDLAVAAAEVHEAIRAQFKDWKLSPAESDVAMFLVKGLGTAEIAEMRGSAEGTIKAHFNAVFRKAGVHSRAELLSMLIDRILAGRLPDAG</sequence>
<dbReference type="Pfam" id="PF00196">
    <property type="entry name" value="GerE"/>
    <property type="match status" value="1"/>
</dbReference>
<keyword evidence="1" id="KW-0812">Transmembrane</keyword>
<evidence type="ECO:0000313" key="4">
    <source>
        <dbReference type="Proteomes" id="UP000245390"/>
    </source>
</evidence>
<feature type="domain" description="HTH luxR-type" evidence="2">
    <location>
        <begin position="95"/>
        <end position="152"/>
    </location>
</feature>
<dbReference type="GO" id="GO:0006355">
    <property type="term" value="P:regulation of DNA-templated transcription"/>
    <property type="evidence" value="ECO:0007669"/>
    <property type="project" value="InterPro"/>
</dbReference>
<keyword evidence="4" id="KW-1185">Reference proteome</keyword>
<comment type="caution">
    <text evidence="3">The sequence shown here is derived from an EMBL/GenBank/DDBJ whole genome shotgun (WGS) entry which is preliminary data.</text>
</comment>
<dbReference type="InterPro" id="IPR016032">
    <property type="entry name" value="Sig_transdc_resp-reg_C-effctor"/>
</dbReference>
<evidence type="ECO:0000256" key="1">
    <source>
        <dbReference type="SAM" id="Phobius"/>
    </source>
</evidence>
<dbReference type="SUPFAM" id="SSF46894">
    <property type="entry name" value="C-terminal effector domain of the bipartite response regulators"/>
    <property type="match status" value="1"/>
</dbReference>
<keyword evidence="1" id="KW-0472">Membrane</keyword>
<feature type="transmembrane region" description="Helical" evidence="1">
    <location>
        <begin position="7"/>
        <end position="27"/>
    </location>
</feature>
<gene>
    <name evidence="3" type="ORF">C8D95_10465</name>
</gene>
<dbReference type="Gene3D" id="1.10.10.10">
    <property type="entry name" value="Winged helix-like DNA-binding domain superfamily/Winged helix DNA-binding domain"/>
    <property type="match status" value="1"/>
</dbReference>
<reference evidence="3 4" key="1">
    <citation type="submission" date="2018-05" db="EMBL/GenBank/DDBJ databases">
        <title>Genomic Encyclopedia of Type Strains, Phase IV (KMG-IV): sequencing the most valuable type-strain genomes for metagenomic binning, comparative biology and taxonomic classification.</title>
        <authorList>
            <person name="Goeker M."/>
        </authorList>
    </citation>
    <scope>NUCLEOTIDE SEQUENCE [LARGE SCALE GENOMIC DNA]</scope>
    <source>
        <strain evidence="3 4">DSM 103371</strain>
    </source>
</reference>
<dbReference type="AlphaFoldDB" id="A0A316G669"/>
<keyword evidence="1" id="KW-1133">Transmembrane helix</keyword>
<organism evidence="3 4">
    <name type="scientific">Silicimonas algicola</name>
    <dbReference type="NCBI Taxonomy" id="1826607"/>
    <lineage>
        <taxon>Bacteria</taxon>
        <taxon>Pseudomonadati</taxon>
        <taxon>Pseudomonadota</taxon>
        <taxon>Alphaproteobacteria</taxon>
        <taxon>Rhodobacterales</taxon>
        <taxon>Paracoccaceae</taxon>
    </lineage>
</organism>
<dbReference type="GO" id="GO:0003677">
    <property type="term" value="F:DNA binding"/>
    <property type="evidence" value="ECO:0007669"/>
    <property type="project" value="InterPro"/>
</dbReference>
<dbReference type="SMART" id="SM00421">
    <property type="entry name" value="HTH_LUXR"/>
    <property type="match status" value="1"/>
</dbReference>
<dbReference type="EMBL" id="QGGV01000004">
    <property type="protein sequence ID" value="PWK56394.1"/>
    <property type="molecule type" value="Genomic_DNA"/>
</dbReference>
<accession>A0A316G669</accession>
<dbReference type="Proteomes" id="UP000245390">
    <property type="component" value="Unassembled WGS sequence"/>
</dbReference>
<dbReference type="CDD" id="cd06170">
    <property type="entry name" value="LuxR_C_like"/>
    <property type="match status" value="1"/>
</dbReference>
<dbReference type="InterPro" id="IPR036388">
    <property type="entry name" value="WH-like_DNA-bd_sf"/>
</dbReference>
<name>A0A316G669_9RHOB</name>
<proteinExistence type="predicted"/>
<evidence type="ECO:0000259" key="2">
    <source>
        <dbReference type="SMART" id="SM00421"/>
    </source>
</evidence>